<dbReference type="AlphaFoldDB" id="A0A564G5X8"/>
<name>A0A564G5X8_9HYPH</name>
<dbReference type="Proteomes" id="UP000401717">
    <property type="component" value="Unassembled WGS sequence"/>
</dbReference>
<keyword evidence="4" id="KW-1185">Reference proteome</keyword>
<protein>
    <submittedName>
        <fullName evidence="2">Uncharacterized protein</fullName>
    </submittedName>
</protein>
<evidence type="ECO:0000313" key="1">
    <source>
        <dbReference type="EMBL" id="GJD59606.1"/>
    </source>
</evidence>
<dbReference type="EMBL" id="BPQI01000232">
    <property type="protein sequence ID" value="GJD59606.1"/>
    <property type="molecule type" value="Genomic_DNA"/>
</dbReference>
<evidence type="ECO:0000313" key="3">
    <source>
        <dbReference type="Proteomes" id="UP000401717"/>
    </source>
</evidence>
<evidence type="ECO:0000313" key="4">
    <source>
        <dbReference type="Proteomes" id="UP001055303"/>
    </source>
</evidence>
<reference evidence="1" key="3">
    <citation type="submission" date="2021-08" db="EMBL/GenBank/DDBJ databases">
        <authorList>
            <person name="Tani A."/>
            <person name="Ola A."/>
            <person name="Ogura Y."/>
            <person name="Katsura K."/>
            <person name="Hayashi T."/>
        </authorList>
    </citation>
    <scope>NUCLEOTIDE SEQUENCE</scope>
    <source>
        <strain evidence="1">DSM 22415</strain>
    </source>
</reference>
<proteinExistence type="predicted"/>
<reference evidence="2 3" key="1">
    <citation type="submission" date="2019-06" db="EMBL/GenBank/DDBJ databases">
        <authorList>
            <person name="Rodrigo-Torres L."/>
            <person name="Arahal R. D."/>
            <person name="Lucena T."/>
        </authorList>
    </citation>
    <scope>NUCLEOTIDE SEQUENCE [LARGE SCALE GENOMIC DNA]</scope>
    <source>
        <strain evidence="2 3">SW08-7</strain>
    </source>
</reference>
<accession>A0A564G5X8</accession>
<reference evidence="1" key="2">
    <citation type="journal article" date="2021" name="Front. Microbiol.">
        <title>Comprehensive Comparative Genomics and Phenotyping of Methylobacterium Species.</title>
        <authorList>
            <person name="Alessa O."/>
            <person name="Ogura Y."/>
            <person name="Fujitani Y."/>
            <person name="Takami H."/>
            <person name="Hayashi T."/>
            <person name="Sahin N."/>
            <person name="Tani A."/>
        </authorList>
    </citation>
    <scope>NUCLEOTIDE SEQUENCE</scope>
    <source>
        <strain evidence="1">DSM 22415</strain>
    </source>
</reference>
<sequence>MTDDPKPTLTELADHLDDVYRTLRHNADLVEAGLNDGVLSDQLFIVSLVQMRKRQQAIASVHDLVLRLVPHEAEIAALAYRAG</sequence>
<evidence type="ECO:0000313" key="2">
    <source>
        <dbReference type="EMBL" id="VUF15953.1"/>
    </source>
</evidence>
<organism evidence="2 3">
    <name type="scientific">Methylobacterium dankookense</name>
    <dbReference type="NCBI Taxonomy" id="560405"/>
    <lineage>
        <taxon>Bacteria</taxon>
        <taxon>Pseudomonadati</taxon>
        <taxon>Pseudomonadota</taxon>
        <taxon>Alphaproteobacteria</taxon>
        <taxon>Hyphomicrobiales</taxon>
        <taxon>Methylobacteriaceae</taxon>
        <taxon>Methylobacterium</taxon>
    </lineage>
</organism>
<dbReference type="Proteomes" id="UP001055303">
    <property type="component" value="Unassembled WGS sequence"/>
</dbReference>
<gene>
    <name evidence="1" type="ORF">IFDJLNFL_5535</name>
    <name evidence="2" type="ORF">MTDSW087_05702</name>
</gene>
<dbReference type="EMBL" id="CABFVH010000080">
    <property type="protein sequence ID" value="VUF15953.1"/>
    <property type="molecule type" value="Genomic_DNA"/>
</dbReference>